<name>A0A3G1ZKX6_BPPHH</name>
<sequence>MRHLVQAISINLHRKRGVATLLKEISLYLCLEI</sequence>
<gene>
    <name evidence="1" type="ORF">PhiH1_205</name>
</gene>
<organism evidence="1 2">
    <name type="scientific">Halobacterium phage phiH</name>
    <name type="common">Bacteriophage phi-H</name>
    <dbReference type="NCBI Taxonomy" id="169684"/>
    <lineage>
        <taxon>Viruses</taxon>
        <taxon>Duplodnaviria</taxon>
        <taxon>Heunggongvirae</taxon>
        <taxon>Uroviricota</taxon>
        <taxon>Caudoviricetes</taxon>
        <taxon>Vertoviridae</taxon>
        <taxon>Myohalovirus</taxon>
        <taxon>Myohalovirus spontanei</taxon>
        <taxon>Myohalovirus phiH</taxon>
    </lineage>
</organism>
<keyword evidence="2" id="KW-1185">Reference proteome</keyword>
<dbReference type="Proteomes" id="UP000277198">
    <property type="component" value="Segment"/>
</dbReference>
<protein>
    <submittedName>
        <fullName evidence="1">Uncharacterized protein</fullName>
    </submittedName>
</protein>
<evidence type="ECO:0000313" key="2">
    <source>
        <dbReference type="Proteomes" id="UP000277198"/>
    </source>
</evidence>
<accession>A0A3G1ZKX6</accession>
<reference evidence="1 2" key="1">
    <citation type="journal article" date="2018" name="Genes (Basel)">
        <title>Complete Genome Sequence of the Model Halovirus PhiH1 (PhiH1).</title>
        <authorList>
            <person name="Dyall-Smith M."/>
            <person name="Pfeifer F."/>
            <person name="Witte A."/>
            <person name="Oesterhelt D."/>
            <person name="Pfeiffer F."/>
        </authorList>
    </citation>
    <scope>NUCLEOTIDE SEQUENCE [LARGE SCALE GENOMIC DNA]</scope>
    <source>
        <strain evidence="1">Variant phiH1</strain>
    </source>
</reference>
<dbReference type="EMBL" id="MK002701">
    <property type="protein sequence ID" value="AYM00287.1"/>
    <property type="molecule type" value="Genomic_DNA"/>
</dbReference>
<evidence type="ECO:0000313" key="1">
    <source>
        <dbReference type="EMBL" id="AYM00287.1"/>
    </source>
</evidence>
<organismHost>
    <name type="scientific">Halobacterium salinarum</name>
    <name type="common">Halobacterium halobium</name>
    <dbReference type="NCBI Taxonomy" id="2242"/>
</organismHost>
<proteinExistence type="predicted"/>